<reference evidence="2 3" key="1">
    <citation type="submission" date="2018-09" db="EMBL/GenBank/DDBJ databases">
        <authorList>
            <person name="Zhu H."/>
        </authorList>
    </citation>
    <scope>NUCLEOTIDE SEQUENCE [LARGE SCALE GENOMIC DNA]</scope>
    <source>
        <strain evidence="2 3">K2S05-167</strain>
    </source>
</reference>
<sequence length="324" mass="35794">MKPLLICTALLLAGCAPRLQPSFNKDIQPSATDFGPHGDFMEWWYVSGYLPEQKLAFHWAEFKVAPPEIPTDVFFSHIAVTDLNTGKVTFIEKNASPNPWTGKASFPPLKLRDGEWTFEQVGNSYKLNAGPLALQFVPQKPPVIHPPGYSGVPELTGAMYYQSITRLGLSGTINNQPVQGVAWLDHQWGGMQAGKQARWDWMSVHMQGGDDLMLYRVTTMDGQPVQTFGSIVDKEGKARAATNVSMTPGRTWTSATGRQYVLSWQVKADEFDLNVNAVNDPQELLSYGTRVAYWEGPIQAQGTWQGQSATGQGMMELVAGALQR</sequence>
<name>A0A418V522_9DEIO</name>
<evidence type="ECO:0000313" key="2">
    <source>
        <dbReference type="EMBL" id="RJF71179.1"/>
    </source>
</evidence>
<dbReference type="PROSITE" id="PS51257">
    <property type="entry name" value="PROKAR_LIPOPROTEIN"/>
    <property type="match status" value="1"/>
</dbReference>
<dbReference type="OrthoDB" id="9770826at2"/>
<dbReference type="PANTHER" id="PTHR38591">
    <property type="entry name" value="HYDROLASE"/>
    <property type="match status" value="1"/>
</dbReference>
<dbReference type="Pfam" id="PF17186">
    <property type="entry name" value="Lipocalin_9"/>
    <property type="match status" value="1"/>
</dbReference>
<comment type="caution">
    <text evidence="2">The sequence shown here is derived from an EMBL/GenBank/DDBJ whole genome shotgun (WGS) entry which is preliminary data.</text>
</comment>
<feature type="domain" description="AttH" evidence="1">
    <location>
        <begin position="41"/>
        <end position="189"/>
    </location>
</feature>
<dbReference type="RefSeq" id="WP_119762076.1">
    <property type="nucleotide sequence ID" value="NZ_QYUJ01000014.1"/>
</dbReference>
<dbReference type="Gene3D" id="2.40.370.10">
    <property type="entry name" value="AttH-like domain"/>
    <property type="match status" value="2"/>
</dbReference>
<dbReference type="AlphaFoldDB" id="A0A418V522"/>
<evidence type="ECO:0000313" key="3">
    <source>
        <dbReference type="Proteomes" id="UP000286287"/>
    </source>
</evidence>
<dbReference type="InterPro" id="IPR023374">
    <property type="entry name" value="AttH-like_dom_sf"/>
</dbReference>
<organism evidence="2 3">
    <name type="scientific">Deinococcus cavernae</name>
    <dbReference type="NCBI Taxonomy" id="2320857"/>
    <lineage>
        <taxon>Bacteria</taxon>
        <taxon>Thermotogati</taxon>
        <taxon>Deinococcota</taxon>
        <taxon>Deinococci</taxon>
        <taxon>Deinococcales</taxon>
        <taxon>Deinococcaceae</taxon>
        <taxon>Deinococcus</taxon>
    </lineage>
</organism>
<evidence type="ECO:0000259" key="1">
    <source>
        <dbReference type="Pfam" id="PF07143"/>
    </source>
</evidence>
<proteinExistence type="predicted"/>
<dbReference type="EMBL" id="QYUJ01000014">
    <property type="protein sequence ID" value="RJF71179.1"/>
    <property type="molecule type" value="Genomic_DNA"/>
</dbReference>
<dbReference type="SUPFAM" id="SSF159245">
    <property type="entry name" value="AttH-like"/>
    <property type="match status" value="1"/>
</dbReference>
<dbReference type="InterPro" id="IPR010791">
    <property type="entry name" value="AttH_dom"/>
</dbReference>
<dbReference type="Pfam" id="PF07143">
    <property type="entry name" value="CrtC"/>
    <property type="match status" value="1"/>
</dbReference>
<gene>
    <name evidence="2" type="ORF">D3875_05915</name>
</gene>
<protein>
    <submittedName>
        <fullName evidence="2">Carotenoid 1,2-hydratase</fullName>
    </submittedName>
</protein>
<dbReference type="PANTHER" id="PTHR38591:SF1">
    <property type="entry name" value="BLL1000 PROTEIN"/>
    <property type="match status" value="1"/>
</dbReference>
<dbReference type="Proteomes" id="UP000286287">
    <property type="component" value="Unassembled WGS sequence"/>
</dbReference>
<accession>A0A418V522</accession>
<keyword evidence="3" id="KW-1185">Reference proteome</keyword>